<keyword evidence="4" id="KW-0413">Isomerase</keyword>
<dbReference type="PANTHER" id="PTHR28004:SF2">
    <property type="entry name" value="D-SERINE DEHYDRATASE"/>
    <property type="match status" value="1"/>
</dbReference>
<dbReference type="InterPro" id="IPR026956">
    <property type="entry name" value="D-ser_dehydrat-like_dom"/>
</dbReference>
<dbReference type="Pfam" id="PF01168">
    <property type="entry name" value="Ala_racemase_N"/>
    <property type="match status" value="1"/>
</dbReference>
<evidence type="ECO:0000313" key="5">
    <source>
        <dbReference type="Proteomes" id="UP001610063"/>
    </source>
</evidence>
<reference evidence="4 5" key="1">
    <citation type="journal article" date="2013" name="Int. J. Syst. Evol. Microbiol.">
        <title>Marinoscillum luteum sp. nov., isolated from marine sediment.</title>
        <authorList>
            <person name="Cha I.T."/>
            <person name="Park S.J."/>
            <person name="Kim S.J."/>
            <person name="Kim J.G."/>
            <person name="Jung M.Y."/>
            <person name="Shin K.S."/>
            <person name="Kwon K.K."/>
            <person name="Yang S.H."/>
            <person name="Seo Y.S."/>
            <person name="Rhee S.K."/>
        </authorList>
    </citation>
    <scope>NUCLEOTIDE SEQUENCE [LARGE SCALE GENOMIC DNA]</scope>
    <source>
        <strain evidence="4 5">KCTC 23939</strain>
    </source>
</reference>
<dbReference type="InterPro" id="IPR001608">
    <property type="entry name" value="Ala_racemase_N"/>
</dbReference>
<dbReference type="Gene3D" id="2.40.37.20">
    <property type="entry name" value="D-serine dehydratase-like domain"/>
    <property type="match status" value="1"/>
</dbReference>
<comment type="caution">
    <text evidence="4">The sequence shown here is derived from an EMBL/GenBank/DDBJ whole genome shotgun (WGS) entry which is preliminary data.</text>
</comment>
<keyword evidence="5" id="KW-1185">Reference proteome</keyword>
<keyword evidence="2" id="KW-0456">Lyase</keyword>
<evidence type="ECO:0000256" key="2">
    <source>
        <dbReference type="ARBA" id="ARBA00023239"/>
    </source>
</evidence>
<dbReference type="Pfam" id="PF14031">
    <property type="entry name" value="D-ser_dehydrat"/>
    <property type="match status" value="1"/>
</dbReference>
<dbReference type="EMBL" id="JBIPKE010000016">
    <property type="protein sequence ID" value="MFH6983892.1"/>
    <property type="molecule type" value="Genomic_DNA"/>
</dbReference>
<dbReference type="SUPFAM" id="SSF51419">
    <property type="entry name" value="PLP-binding barrel"/>
    <property type="match status" value="1"/>
</dbReference>
<dbReference type="PANTHER" id="PTHR28004">
    <property type="entry name" value="ZGC:162816-RELATED"/>
    <property type="match status" value="1"/>
</dbReference>
<evidence type="ECO:0000256" key="1">
    <source>
        <dbReference type="ARBA" id="ARBA00005323"/>
    </source>
</evidence>
<name>A0ABW7N8S1_9BACT</name>
<dbReference type="RefSeq" id="WP_395417406.1">
    <property type="nucleotide sequence ID" value="NZ_JBIPKE010000016.1"/>
</dbReference>
<dbReference type="InterPro" id="IPR051466">
    <property type="entry name" value="D-amino_acid_metab_enzyme"/>
</dbReference>
<dbReference type="InterPro" id="IPR029066">
    <property type="entry name" value="PLP-binding_barrel"/>
</dbReference>
<comment type="similarity">
    <text evidence="1">Belongs to the DSD1 family.</text>
</comment>
<gene>
    <name evidence="4" type="ORF">ACHKAR_10590</name>
</gene>
<dbReference type="GO" id="GO:0008784">
    <property type="term" value="F:alanine racemase activity"/>
    <property type="evidence" value="ECO:0007669"/>
    <property type="project" value="UniProtKB-EC"/>
</dbReference>
<accession>A0ABW7N8S1</accession>
<evidence type="ECO:0000259" key="3">
    <source>
        <dbReference type="SMART" id="SM01119"/>
    </source>
</evidence>
<dbReference type="SMART" id="SM01119">
    <property type="entry name" value="D-ser_dehydrat"/>
    <property type="match status" value="1"/>
</dbReference>
<organism evidence="4 5">
    <name type="scientific">Marinoscillum luteum</name>
    <dbReference type="NCBI Taxonomy" id="861051"/>
    <lineage>
        <taxon>Bacteria</taxon>
        <taxon>Pseudomonadati</taxon>
        <taxon>Bacteroidota</taxon>
        <taxon>Cytophagia</taxon>
        <taxon>Cytophagales</taxon>
        <taxon>Reichenbachiellaceae</taxon>
        <taxon>Marinoscillum</taxon>
    </lineage>
</organism>
<evidence type="ECO:0000313" key="4">
    <source>
        <dbReference type="EMBL" id="MFH6983892.1"/>
    </source>
</evidence>
<protein>
    <submittedName>
        <fullName evidence="4">Alanine racemase</fullName>
        <ecNumber evidence="4">5.1.1.1</ecNumber>
    </submittedName>
</protein>
<feature type="domain" description="D-serine dehydratase-like" evidence="3">
    <location>
        <begin position="244"/>
        <end position="349"/>
    </location>
</feature>
<dbReference type="Gene3D" id="3.20.20.10">
    <property type="entry name" value="Alanine racemase"/>
    <property type="match status" value="1"/>
</dbReference>
<dbReference type="Proteomes" id="UP001610063">
    <property type="component" value="Unassembled WGS sequence"/>
</dbReference>
<dbReference type="EC" id="5.1.1.1" evidence="4"/>
<dbReference type="InterPro" id="IPR042208">
    <property type="entry name" value="D-ser_dehydrat-like_sf"/>
</dbReference>
<proteinExistence type="inferred from homology"/>
<sequence length="361" mass="40031">MKITKPTLLIDETKVRKNIRMMAEKARKSDPILRPHFKTHQSATIGRWFAEEGITCATVSSVDMARYFADAGWKDLTIAFPYNPLEAEAIQKLASEIRLNVLIVSKEALEHLNNHVDAPVGYFIKLDVGTHRTGVMPDNFTEIQAMAKSNQPHHELKGLLAHAGHTYQPLTREEANKIYHQSLAAFDKVSQAIGRKDLIYSYGDTPSCSLVDDFSAVQELRPGNFAFYDVMQHHFGSCTLEDIAVCMACPVVSIHPDRGEVVVYGGGVHFSKDFIQVSDRRVFGTVVSTDGTSWETTPLATVDRLSQEHGIIRGSSDFINSVRIGDLVGILPVHSCMAADLQGYYVSLAGQRIEKLNKATL</sequence>